<gene>
    <name evidence="10" type="ORF">DSM3645_10227</name>
</gene>
<dbReference type="InterPro" id="IPR011990">
    <property type="entry name" value="TPR-like_helical_dom_sf"/>
</dbReference>
<name>A3ZLY6_9BACT</name>
<dbReference type="Pfam" id="PF00535">
    <property type="entry name" value="Glycos_transf_2"/>
    <property type="match status" value="1"/>
</dbReference>
<organism evidence="10 11">
    <name type="scientific">Blastopirellula marina DSM 3645</name>
    <dbReference type="NCBI Taxonomy" id="314230"/>
    <lineage>
        <taxon>Bacteria</taxon>
        <taxon>Pseudomonadati</taxon>
        <taxon>Planctomycetota</taxon>
        <taxon>Planctomycetia</taxon>
        <taxon>Pirellulales</taxon>
        <taxon>Pirellulaceae</taxon>
        <taxon>Blastopirellula</taxon>
    </lineage>
</organism>
<dbReference type="SUPFAM" id="SSF53448">
    <property type="entry name" value="Nucleotide-diphospho-sugar transferases"/>
    <property type="match status" value="1"/>
</dbReference>
<dbReference type="GO" id="GO:0005886">
    <property type="term" value="C:plasma membrane"/>
    <property type="evidence" value="ECO:0007669"/>
    <property type="project" value="TreeGrafter"/>
</dbReference>
<evidence type="ECO:0000259" key="8">
    <source>
        <dbReference type="Pfam" id="PF00535"/>
    </source>
</evidence>
<dbReference type="HOGENOM" id="CLU_280293_0_0_0"/>
<keyword evidence="6 7" id="KW-0472">Membrane</keyword>
<dbReference type="Pfam" id="PF13432">
    <property type="entry name" value="TPR_16"/>
    <property type="match status" value="2"/>
</dbReference>
<dbReference type="Gene3D" id="3.90.550.10">
    <property type="entry name" value="Spore Coat Polysaccharide Biosynthesis Protein SpsA, Chain A"/>
    <property type="match status" value="1"/>
</dbReference>
<evidence type="ECO:0000256" key="7">
    <source>
        <dbReference type="SAM" id="Phobius"/>
    </source>
</evidence>
<evidence type="ECO:0000313" key="10">
    <source>
        <dbReference type="EMBL" id="EAQ82769.1"/>
    </source>
</evidence>
<evidence type="ECO:0000256" key="3">
    <source>
        <dbReference type="ARBA" id="ARBA00022679"/>
    </source>
</evidence>
<reference evidence="10 11" key="1">
    <citation type="submission" date="2006-02" db="EMBL/GenBank/DDBJ databases">
        <authorList>
            <person name="Amann R."/>
            <person name="Ferriera S."/>
            <person name="Johnson J."/>
            <person name="Kravitz S."/>
            <person name="Halpern A."/>
            <person name="Remington K."/>
            <person name="Beeson K."/>
            <person name="Tran B."/>
            <person name="Rogers Y.-H."/>
            <person name="Friedman R."/>
            <person name="Venter J.C."/>
        </authorList>
    </citation>
    <scope>NUCLEOTIDE SEQUENCE [LARGE SCALE GENOMIC DNA]</scope>
    <source>
        <strain evidence="10 11">DSM 3645</strain>
    </source>
</reference>
<sequence length="1121" mass="124634">MFLYFFQIWDSSDPDPVPPLKNRTVDVFLPTYNEDVQLLRGSINALNQLDYPHTTYVLDDGRRAEVAELCREMGVEYISRENNMHAKAGNLNNALDRTSGEFVVIFDADHVTRPNFISRTLGYFADEKLAFVQTPHAFYNFDSFQSHIDYKRGIYWEEGQLFYNVIQPGKNNWNANVFCGSAAIFRRSALQDVGLIATETITEDMHTGLRIHAKGWKSLFVNERMISAQAAPDITTFTSQRLRWGEGNLSIFAYDNPLTMKGLTLGQRLNYLGSMLGWTTGPAKAVLYATPILMLFTGVSPVGQFSIALGLITLFYMLTTLCAVKIASDGYGRLWDIEVQAMTNFWIQCRCLTRALWQRGRGKFVVTSKRGRQSANITALIAPHIVLIALGVSAIAWATAKIFLGVSSDYFGLIVGGALIAIQSMMAFQVIRKSLRPADKRFSWRHPTNEVHVRYQADALAGQAVSLDVNETGLGVVVYQALPVGSHVDLTLSTTQRTLRCQGEVRSCQQFNGGRTGLQAYRIGFKFVDLTGQAMSDLWSISAETAVERQYQRLDARFSQPLDPKTCRLPLELACDAASPVVATAVSSTVEDNSLLFESKSLLPLNEEQYFRIDSPAGQLTGRGKLEQTPKLHEYRLFFNKFDGQSRSILKSILTLGSESNVAKVVNPIATSTRSPLLRPAIESGWLALAASVLCIASAWYLWNDNYFLSYIAQSETLTIEDQRRADTILTKLLTSQDTLHNPTVLFDARAVLEMMGDSDRLAKLEELILADYPRNTGLKLARANRLLKTKQTSAALAEFKAIETDLNSGILSGTPEEQINTFLGTARSASDLNDIPLAIAAYQQALDRRRDPQAALELANLLVDQEAYDDVRRLLSILPGGYESRLIQARLDFADGNIDQALTSLETLTNEHPTDHLTRRLYAESLAQTGQSDLAIIQFQTLVQSDYETQAIQKRVADLMIADGRFAEAAPILDQLAIDAVQDDQFWATYVTAVRRLKRLTPTTQTTIDEIYQQLVTIEGSSLDLKAELAEYFANAGAGDKASRLLALCVKQVPENLAMRKRYAEVLHDAGQFVAADEQYQLLLDASKGGLPELKPVNGEKVSTPPKRRPVISLAHGLLR</sequence>
<dbReference type="SUPFAM" id="SSF48452">
    <property type="entry name" value="TPR-like"/>
    <property type="match status" value="1"/>
</dbReference>
<feature type="transmembrane region" description="Helical" evidence="7">
    <location>
        <begin position="305"/>
        <end position="324"/>
    </location>
</feature>
<dbReference type="STRING" id="314230.DSM3645_10227"/>
<evidence type="ECO:0000313" key="11">
    <source>
        <dbReference type="Proteomes" id="UP000004358"/>
    </source>
</evidence>
<dbReference type="CDD" id="cd06421">
    <property type="entry name" value="CESA_CelA_like"/>
    <property type="match status" value="1"/>
</dbReference>
<dbReference type="Pfam" id="PF07238">
    <property type="entry name" value="PilZ"/>
    <property type="match status" value="1"/>
</dbReference>
<dbReference type="InterPro" id="IPR009875">
    <property type="entry name" value="PilZ_domain"/>
</dbReference>
<evidence type="ECO:0000259" key="9">
    <source>
        <dbReference type="Pfam" id="PF07238"/>
    </source>
</evidence>
<dbReference type="EMBL" id="AANZ01000001">
    <property type="protein sequence ID" value="EAQ82769.1"/>
    <property type="molecule type" value="Genomic_DNA"/>
</dbReference>
<dbReference type="InterPro" id="IPR029044">
    <property type="entry name" value="Nucleotide-diphossugar_trans"/>
</dbReference>
<evidence type="ECO:0000256" key="2">
    <source>
        <dbReference type="ARBA" id="ARBA00022676"/>
    </source>
</evidence>
<keyword evidence="2" id="KW-0328">Glycosyltransferase</keyword>
<protein>
    <submittedName>
        <fullName evidence="10">Cellulose synthase (UDP-forming)</fullName>
    </submittedName>
</protein>
<evidence type="ECO:0000256" key="1">
    <source>
        <dbReference type="ARBA" id="ARBA00004141"/>
    </source>
</evidence>
<dbReference type="GO" id="GO:0016758">
    <property type="term" value="F:hexosyltransferase activity"/>
    <property type="evidence" value="ECO:0007669"/>
    <property type="project" value="TreeGrafter"/>
</dbReference>
<proteinExistence type="predicted"/>
<feature type="transmembrane region" description="Helical" evidence="7">
    <location>
        <begin position="684"/>
        <end position="703"/>
    </location>
</feature>
<keyword evidence="3" id="KW-0808">Transferase</keyword>
<feature type="domain" description="PilZ" evidence="9">
    <location>
        <begin position="440"/>
        <end position="539"/>
    </location>
</feature>
<evidence type="ECO:0000256" key="5">
    <source>
        <dbReference type="ARBA" id="ARBA00022989"/>
    </source>
</evidence>
<dbReference type="PANTHER" id="PTHR43867">
    <property type="entry name" value="CELLULOSE SYNTHASE CATALYTIC SUBUNIT A [UDP-FORMING]"/>
    <property type="match status" value="1"/>
</dbReference>
<accession>A3ZLY6</accession>
<keyword evidence="4 7" id="KW-0812">Transmembrane</keyword>
<dbReference type="AlphaFoldDB" id="A3ZLY6"/>
<feature type="domain" description="Glycosyltransferase 2-like" evidence="8">
    <location>
        <begin position="27"/>
        <end position="193"/>
    </location>
</feature>
<evidence type="ECO:0000256" key="4">
    <source>
        <dbReference type="ARBA" id="ARBA00022692"/>
    </source>
</evidence>
<dbReference type="Proteomes" id="UP000004358">
    <property type="component" value="Unassembled WGS sequence"/>
</dbReference>
<dbReference type="Gene3D" id="1.25.40.10">
    <property type="entry name" value="Tetratricopeptide repeat domain"/>
    <property type="match status" value="1"/>
</dbReference>
<keyword evidence="5 7" id="KW-1133">Transmembrane helix</keyword>
<feature type="transmembrane region" description="Helical" evidence="7">
    <location>
        <begin position="377"/>
        <end position="398"/>
    </location>
</feature>
<evidence type="ECO:0000256" key="6">
    <source>
        <dbReference type="ARBA" id="ARBA00023136"/>
    </source>
</evidence>
<dbReference type="InterPro" id="IPR050321">
    <property type="entry name" value="Glycosyltr_2/OpgH_subfam"/>
</dbReference>
<comment type="subcellular location">
    <subcellularLocation>
        <location evidence="1">Membrane</location>
        <topology evidence="1">Multi-pass membrane protein</topology>
    </subcellularLocation>
</comment>
<dbReference type="eggNOG" id="COG1215">
    <property type="taxonomic scope" value="Bacteria"/>
</dbReference>
<dbReference type="PANTHER" id="PTHR43867:SF2">
    <property type="entry name" value="CELLULOSE SYNTHASE CATALYTIC SUBUNIT A [UDP-FORMING]"/>
    <property type="match status" value="1"/>
</dbReference>
<feature type="transmembrane region" description="Helical" evidence="7">
    <location>
        <begin position="410"/>
        <end position="431"/>
    </location>
</feature>
<comment type="caution">
    <text evidence="10">The sequence shown here is derived from an EMBL/GenBank/DDBJ whole genome shotgun (WGS) entry which is preliminary data.</text>
</comment>
<dbReference type="GO" id="GO:0035438">
    <property type="term" value="F:cyclic-di-GMP binding"/>
    <property type="evidence" value="ECO:0007669"/>
    <property type="project" value="InterPro"/>
</dbReference>
<dbReference type="InterPro" id="IPR001173">
    <property type="entry name" value="Glyco_trans_2-like"/>
</dbReference>